<organism evidence="2 3">
    <name type="scientific">Colletotrichum shisoi</name>
    <dbReference type="NCBI Taxonomy" id="2078593"/>
    <lineage>
        <taxon>Eukaryota</taxon>
        <taxon>Fungi</taxon>
        <taxon>Dikarya</taxon>
        <taxon>Ascomycota</taxon>
        <taxon>Pezizomycotina</taxon>
        <taxon>Sordariomycetes</taxon>
        <taxon>Hypocreomycetidae</taxon>
        <taxon>Glomerellales</taxon>
        <taxon>Glomerellaceae</taxon>
        <taxon>Colletotrichum</taxon>
        <taxon>Colletotrichum destructivum species complex</taxon>
    </lineage>
</organism>
<feature type="region of interest" description="Disordered" evidence="1">
    <location>
        <begin position="31"/>
        <end position="51"/>
    </location>
</feature>
<dbReference type="Proteomes" id="UP000326340">
    <property type="component" value="Unassembled WGS sequence"/>
</dbReference>
<evidence type="ECO:0000313" key="2">
    <source>
        <dbReference type="EMBL" id="TQN66958.1"/>
    </source>
</evidence>
<dbReference type="EMBL" id="PUHP01001039">
    <property type="protein sequence ID" value="TQN66958.1"/>
    <property type="molecule type" value="Genomic_DNA"/>
</dbReference>
<evidence type="ECO:0000313" key="3">
    <source>
        <dbReference type="Proteomes" id="UP000326340"/>
    </source>
</evidence>
<sequence length="196" mass="22019">MSTPRNHSLSELCEPSCRPITPLRTRKRTFAATSETSLPNPPFMAAEKNKKRESKRSSWLVADSVSTSIQRTSHWYLSRPPSALQILAPSCSEPCCRCCCCRCLWWFRHLSPMQETTEASAWSSFLRISFPVPRSPPLETACLCPVHPARRRQNAQTSSFSRHLDVPSQDPLPLVVPPTKSKNNPQSAHCVVCGCR</sequence>
<protein>
    <submittedName>
        <fullName evidence="2">Uncharacterized protein</fullName>
    </submittedName>
</protein>
<gene>
    <name evidence="2" type="ORF">CSHISOI_05466</name>
</gene>
<comment type="caution">
    <text evidence="2">The sequence shown here is derived from an EMBL/GenBank/DDBJ whole genome shotgun (WGS) entry which is preliminary data.</text>
</comment>
<accession>A0A5Q4BJ38</accession>
<reference evidence="2 3" key="1">
    <citation type="journal article" date="2019" name="Sci. Rep.">
        <title>Colletotrichum shisoi sp. nov., an anthracnose pathogen of Perilla frutescens in Japan: molecular phylogenetic, morphological and genomic evidence.</title>
        <authorList>
            <person name="Gan P."/>
            <person name="Tsushima A."/>
            <person name="Hiroyama R."/>
            <person name="Narusaka M."/>
            <person name="Takano Y."/>
            <person name="Narusaka Y."/>
            <person name="Kawaradani M."/>
            <person name="Damm U."/>
            <person name="Shirasu K."/>
        </authorList>
    </citation>
    <scope>NUCLEOTIDE SEQUENCE [LARGE SCALE GENOMIC DNA]</scope>
    <source>
        <strain evidence="2 3">PG-2018a</strain>
    </source>
</reference>
<keyword evidence="3" id="KW-1185">Reference proteome</keyword>
<evidence type="ECO:0000256" key="1">
    <source>
        <dbReference type="SAM" id="MobiDB-lite"/>
    </source>
</evidence>
<proteinExistence type="predicted"/>
<name>A0A5Q4BJ38_9PEZI</name>
<dbReference type="AlphaFoldDB" id="A0A5Q4BJ38"/>